<evidence type="ECO:0000313" key="1">
    <source>
        <dbReference type="EMBL" id="KSU83265.1"/>
    </source>
</evidence>
<sequence length="81" mass="9343">MSIRMVNLIAHWFKPAGYLLVRTANPYFQIKDSDGDQKEYMLLFYLDSTPITSNYPGNTQNLIERSGNSVSHFSSLLQKRI</sequence>
<dbReference type="AlphaFoldDB" id="A0A0V8J8L5"/>
<name>A0A0V8J8L5_9BACL</name>
<comment type="caution">
    <text evidence="1">The sequence shown here is derived from an EMBL/GenBank/DDBJ whole genome shotgun (WGS) entry which is preliminary data.</text>
</comment>
<reference evidence="1 2" key="1">
    <citation type="journal article" date="2014" name="Antonie Van Leeuwenhoek">
        <title>Fictibacillus enclensis sp. nov., isolated from marine sediment.</title>
        <authorList>
            <person name="Dastager S.G."/>
            <person name="Mawlankar R."/>
            <person name="Srinivasan K."/>
            <person name="Tang S.K."/>
            <person name="Lee J.C."/>
            <person name="Ramana V.V."/>
            <person name="Shouche Y.S."/>
        </authorList>
    </citation>
    <scope>NUCLEOTIDE SEQUENCE [LARGE SCALE GENOMIC DNA]</scope>
    <source>
        <strain evidence="1 2">NIO-1003</strain>
    </source>
</reference>
<accession>A0A0V8J8L5</accession>
<protein>
    <submittedName>
        <fullName evidence="1">Uncharacterized protein</fullName>
    </submittedName>
</protein>
<keyword evidence="2" id="KW-1185">Reference proteome</keyword>
<evidence type="ECO:0000313" key="2">
    <source>
        <dbReference type="Proteomes" id="UP000054099"/>
    </source>
</evidence>
<proteinExistence type="predicted"/>
<organism evidence="1 2">
    <name type="scientific">Fictibacillus enclensis</name>
    <dbReference type="NCBI Taxonomy" id="1017270"/>
    <lineage>
        <taxon>Bacteria</taxon>
        <taxon>Bacillati</taxon>
        <taxon>Bacillota</taxon>
        <taxon>Bacilli</taxon>
        <taxon>Bacillales</taxon>
        <taxon>Fictibacillaceae</taxon>
        <taxon>Fictibacillus</taxon>
    </lineage>
</organism>
<dbReference type="EMBL" id="LNQN01000002">
    <property type="protein sequence ID" value="KSU83265.1"/>
    <property type="molecule type" value="Genomic_DNA"/>
</dbReference>
<gene>
    <name evidence="1" type="ORF">AS030_11855</name>
</gene>
<dbReference type="Proteomes" id="UP000054099">
    <property type="component" value="Unassembled WGS sequence"/>
</dbReference>
<dbReference type="RefSeq" id="WP_061972061.1">
    <property type="nucleotide sequence ID" value="NZ_FMAV01000002.1"/>
</dbReference>